<keyword evidence="3" id="KW-1133">Transmembrane helix</keyword>
<dbReference type="Pfam" id="PF04264">
    <property type="entry name" value="YceI"/>
    <property type="match status" value="1"/>
</dbReference>
<name>A0ABW9QS25_9ACTN</name>
<accession>A0ABW9QS25</accession>
<keyword evidence="3" id="KW-0812">Transmembrane</keyword>
<reference evidence="5 6" key="1">
    <citation type="submission" date="2019-11" db="EMBL/GenBank/DDBJ databases">
        <title>Acidiferrimicrobium australis gen. nov., sp. nov., an acidophilic and obligately heterotrophic, member of the Actinobacteria that catalyses dissimilatory oxido- reduction of iron isolated from metal-rich acidic water in Chile.</title>
        <authorList>
            <person name="Gonzalez D."/>
            <person name="Huber K."/>
            <person name="Hedrich S."/>
            <person name="Rojas-Villalobos C."/>
            <person name="Quatrini R."/>
            <person name="Dinamarca M.A."/>
            <person name="Schwarz A."/>
            <person name="Canales C."/>
            <person name="Nancucheo I."/>
        </authorList>
    </citation>
    <scope>NUCLEOTIDE SEQUENCE [LARGE SCALE GENOMIC DNA]</scope>
    <source>
        <strain evidence="5 6">USS-CCA1</strain>
    </source>
</reference>
<evidence type="ECO:0000256" key="1">
    <source>
        <dbReference type="ARBA" id="ARBA00008812"/>
    </source>
</evidence>
<comment type="caution">
    <text evidence="5">The sequence shown here is derived from an EMBL/GenBank/DDBJ whole genome shotgun (WGS) entry which is preliminary data.</text>
</comment>
<evidence type="ECO:0000313" key="5">
    <source>
        <dbReference type="EMBL" id="MST32156.1"/>
    </source>
</evidence>
<proteinExistence type="inferred from homology"/>
<evidence type="ECO:0000256" key="3">
    <source>
        <dbReference type="SAM" id="Phobius"/>
    </source>
</evidence>
<dbReference type="InterPro" id="IPR036761">
    <property type="entry name" value="TTHA0802/YceI-like_sf"/>
</dbReference>
<dbReference type="Proteomes" id="UP000437736">
    <property type="component" value="Unassembled WGS sequence"/>
</dbReference>
<dbReference type="PANTHER" id="PTHR34406:SF1">
    <property type="entry name" value="PROTEIN YCEI"/>
    <property type="match status" value="1"/>
</dbReference>
<sequence>MGQTHPDRGIVGSVPSSPETRQRPAGSPARRAGGRWWLWAGIGSVALAVVFGVLLALDLSSHTPAPLALPRVAGASSGLAAGPVSGTWTVSPDSQVGYRVHEVLFGLNHTAVGRTSKVSGGVTLSGSEVVAADFTVQMHAVKTNQAGRQVMWDDFIMNTGAYPQARFRLTEPIHLGGVPAVGKVVPAHATGALTMRGVTRVITFAIQGERVSPTTIDLHAAIPITFADWKIPRPNLAITKVSKSGTLEVLLHLHPAKRA</sequence>
<evidence type="ECO:0000259" key="4">
    <source>
        <dbReference type="SMART" id="SM00867"/>
    </source>
</evidence>
<feature type="region of interest" description="Disordered" evidence="2">
    <location>
        <begin position="1"/>
        <end position="31"/>
    </location>
</feature>
<comment type="similarity">
    <text evidence="1">Belongs to the UPF0312 family.</text>
</comment>
<feature type="transmembrane region" description="Helical" evidence="3">
    <location>
        <begin position="36"/>
        <end position="57"/>
    </location>
</feature>
<evidence type="ECO:0000313" key="6">
    <source>
        <dbReference type="Proteomes" id="UP000437736"/>
    </source>
</evidence>
<organism evidence="5 6">
    <name type="scientific">Acidiferrimicrobium australe</name>
    <dbReference type="NCBI Taxonomy" id="2664430"/>
    <lineage>
        <taxon>Bacteria</taxon>
        <taxon>Bacillati</taxon>
        <taxon>Actinomycetota</taxon>
        <taxon>Acidimicrobiia</taxon>
        <taxon>Acidimicrobiales</taxon>
        <taxon>Acidimicrobiaceae</taxon>
        <taxon>Acidiferrimicrobium</taxon>
    </lineage>
</organism>
<dbReference type="PANTHER" id="PTHR34406">
    <property type="entry name" value="PROTEIN YCEI"/>
    <property type="match status" value="1"/>
</dbReference>
<gene>
    <name evidence="5" type="ORF">GHK86_05375</name>
</gene>
<evidence type="ECO:0000256" key="2">
    <source>
        <dbReference type="SAM" id="MobiDB-lite"/>
    </source>
</evidence>
<dbReference type="Gene3D" id="2.40.128.110">
    <property type="entry name" value="Lipid/polyisoprenoid-binding, YceI-like"/>
    <property type="match status" value="1"/>
</dbReference>
<dbReference type="EMBL" id="WJHE01000226">
    <property type="protein sequence ID" value="MST32156.1"/>
    <property type="molecule type" value="Genomic_DNA"/>
</dbReference>
<keyword evidence="6" id="KW-1185">Reference proteome</keyword>
<keyword evidence="3" id="KW-0472">Membrane</keyword>
<dbReference type="InterPro" id="IPR007372">
    <property type="entry name" value="Lipid/polyisoprenoid-bd_YceI"/>
</dbReference>
<feature type="domain" description="Lipid/polyisoprenoid-binding YceI-like" evidence="4">
    <location>
        <begin position="87"/>
        <end position="254"/>
    </location>
</feature>
<dbReference type="SMART" id="SM00867">
    <property type="entry name" value="YceI"/>
    <property type="match status" value="1"/>
</dbReference>
<dbReference type="SUPFAM" id="SSF101874">
    <property type="entry name" value="YceI-like"/>
    <property type="match status" value="1"/>
</dbReference>
<protein>
    <submittedName>
        <fullName evidence="5">YceI family protein</fullName>
    </submittedName>
</protein>